<evidence type="ECO:0000313" key="2">
    <source>
        <dbReference type="Proteomes" id="UP001620520"/>
    </source>
</evidence>
<dbReference type="Proteomes" id="UP001620520">
    <property type="component" value="Unassembled WGS sequence"/>
</dbReference>
<organism evidence="1 2">
    <name type="scientific">Paenarthrobacter histidinolovorans</name>
    <dbReference type="NCBI Taxonomy" id="43664"/>
    <lineage>
        <taxon>Bacteria</taxon>
        <taxon>Bacillati</taxon>
        <taxon>Actinomycetota</taxon>
        <taxon>Actinomycetes</taxon>
        <taxon>Micrococcales</taxon>
        <taxon>Micrococcaceae</taxon>
        <taxon>Paenarthrobacter</taxon>
    </lineage>
</organism>
<proteinExistence type="predicted"/>
<evidence type="ECO:0000313" key="1">
    <source>
        <dbReference type="EMBL" id="MFK4641082.1"/>
    </source>
</evidence>
<dbReference type="EMBL" id="JBIYEW010000003">
    <property type="protein sequence ID" value="MFK4641082.1"/>
    <property type="molecule type" value="Genomic_DNA"/>
</dbReference>
<protein>
    <submittedName>
        <fullName evidence="1">Uncharacterized protein</fullName>
    </submittedName>
</protein>
<dbReference type="RefSeq" id="WP_404595480.1">
    <property type="nucleotide sequence ID" value="NZ_JBIYEW010000003.1"/>
</dbReference>
<accession>A0ABW8NBW5</accession>
<keyword evidence="2" id="KW-1185">Reference proteome</keyword>
<name>A0ABW8NBW5_9MICC</name>
<gene>
    <name evidence="1" type="ORF">ABIA52_003971</name>
</gene>
<reference evidence="1 2" key="1">
    <citation type="submission" date="2024-10" db="EMBL/GenBank/DDBJ databases">
        <title>Novel secondary metabolite-producing bacteria for plant disease control.</title>
        <authorList>
            <person name="Chevrette M."/>
        </authorList>
    </citation>
    <scope>NUCLEOTIDE SEQUENCE [LARGE SCALE GENOMIC DNA]</scope>
    <source>
        <strain evidence="1 2">J30 TE3557</strain>
    </source>
</reference>
<comment type="caution">
    <text evidence="1">The sequence shown here is derived from an EMBL/GenBank/DDBJ whole genome shotgun (WGS) entry which is preliminary data.</text>
</comment>
<sequence length="130" mass="14468">MGNFGRFTYTDLGVSDSEGLDPTLVLELHDSDFVVVNFYPTYLGSGRFYLGFQPRDYFEDPAASDAVDIGREAEAFQQWVNKSLGRSIAVADILPFIADESVEEPEDVFVEDTMERFLGLIGLPMPAELS</sequence>